<name>A0A4R4P562_9ACTN</name>
<evidence type="ECO:0008006" key="4">
    <source>
        <dbReference type="Google" id="ProtNLM"/>
    </source>
</evidence>
<keyword evidence="1" id="KW-0732">Signal</keyword>
<evidence type="ECO:0000313" key="3">
    <source>
        <dbReference type="Proteomes" id="UP000295431"/>
    </source>
</evidence>
<accession>A0A4R4P562</accession>
<dbReference type="EMBL" id="SMJW01000070">
    <property type="protein sequence ID" value="TDC15202.1"/>
    <property type="molecule type" value="Genomic_DNA"/>
</dbReference>
<dbReference type="Proteomes" id="UP000295431">
    <property type="component" value="Unassembled WGS sequence"/>
</dbReference>
<proteinExistence type="predicted"/>
<reference evidence="2 3" key="1">
    <citation type="submission" date="2019-03" db="EMBL/GenBank/DDBJ databases">
        <title>Draft genome sequences of novel Actinobacteria.</title>
        <authorList>
            <person name="Sahin N."/>
            <person name="Ay H."/>
            <person name="Saygin H."/>
        </authorList>
    </citation>
    <scope>NUCLEOTIDE SEQUENCE [LARGE SCALE GENOMIC DNA]</scope>
    <source>
        <strain evidence="2 3">DSM 45347</strain>
    </source>
</reference>
<dbReference type="RefSeq" id="WP_131939876.1">
    <property type="nucleotide sequence ID" value="NZ_BAAAMX010000001.1"/>
</dbReference>
<feature type="chain" id="PRO_5020549937" description="Carboxypeptidase regulatory-like domain-containing protein" evidence="1">
    <location>
        <begin position="27"/>
        <end position="530"/>
    </location>
</feature>
<comment type="caution">
    <text evidence="2">The sequence shown here is derived from an EMBL/GenBank/DDBJ whole genome shotgun (WGS) entry which is preliminary data.</text>
</comment>
<evidence type="ECO:0000256" key="1">
    <source>
        <dbReference type="SAM" id="SignalP"/>
    </source>
</evidence>
<gene>
    <name evidence="2" type="ORF">E1284_15960</name>
</gene>
<organism evidence="2 3">
    <name type="scientific">Actinomadura bangladeshensis</name>
    <dbReference type="NCBI Taxonomy" id="453573"/>
    <lineage>
        <taxon>Bacteria</taxon>
        <taxon>Bacillati</taxon>
        <taxon>Actinomycetota</taxon>
        <taxon>Actinomycetes</taxon>
        <taxon>Streptosporangiales</taxon>
        <taxon>Thermomonosporaceae</taxon>
        <taxon>Actinomadura</taxon>
    </lineage>
</organism>
<protein>
    <recommendedName>
        <fullName evidence="4">Carboxypeptidase regulatory-like domain-containing protein</fullName>
    </recommendedName>
</protein>
<dbReference type="AlphaFoldDB" id="A0A4R4P562"/>
<keyword evidence="3" id="KW-1185">Reference proteome</keyword>
<sequence>MRRSSAMLATTALTAALLTVPATAHADVTDLRATTAFDRLDPDRIATVTVTAKSASGVTDVRANVRYPNAQSEAYATLAFERVAGTANDGTWQARFHPDVETRPGSNAIEVLVTSADGATATVYTGLLDCYVTSMTEMTTGPDVIDVDRPIVTTAGRVMVLKSRDAALAPVPNVLVEGLTDDTTGPDGSFSVTNDARSTLYVRMVRQGKFCATSASGEMPTIAKQATQTSARMTTPQPVVAGTKVSVEGTVLRNGAAGLVPAAGATVNIYRDYGNAEQRLLAIGYASEDGTFQISATPDKSGPLTAVVPDTAFLTGSRAAAGAADVRKPVQIVDGNAYPEPGRYGDALDVVGKLVSDGNGVADVPMIMEFSTDRTTWKTMATATTYSDGSFRLTTYDSKKDGYWRARYAGNAEYMPAVSGTDYIDIKYRTQWYNFNASPEPVKKGATITVKGQLYRFRDVAGPGPHAPVYVYFKRAGTTTYTQVATATTDSNGWFTKTFTASVDGTWMAVYKETSGYLKSTSQGDFVDVQ</sequence>
<feature type="signal peptide" evidence="1">
    <location>
        <begin position="1"/>
        <end position="26"/>
    </location>
</feature>
<evidence type="ECO:0000313" key="2">
    <source>
        <dbReference type="EMBL" id="TDC15202.1"/>
    </source>
</evidence>
<dbReference type="OrthoDB" id="3447380at2"/>